<reference evidence="1 2" key="1">
    <citation type="journal article" date="2021" name="Syst. Appl. Microbiol.">
        <title>Persephonella atlantica sp. nov.: How to adapt to physico-chemical gradients in high temperature hydrothermal habitats.</title>
        <authorList>
            <person name="Francois D.X."/>
            <person name="Godfroy A."/>
            <person name="Mathien C."/>
            <person name="Aube J."/>
            <person name="Cathalot C."/>
            <person name="Lesongeur F."/>
            <person name="L'Haridon S."/>
            <person name="Philippon X."/>
            <person name="Roussel E.G."/>
        </authorList>
    </citation>
    <scope>NUCLEOTIDE SEQUENCE [LARGE SCALE GENOMIC DNA]</scope>
    <source>
        <strain evidence="1 2">MO1340</strain>
    </source>
</reference>
<evidence type="ECO:0000313" key="1">
    <source>
        <dbReference type="EMBL" id="MBK3333207.1"/>
    </source>
</evidence>
<evidence type="ECO:0008006" key="3">
    <source>
        <dbReference type="Google" id="ProtNLM"/>
    </source>
</evidence>
<keyword evidence="2" id="KW-1185">Reference proteome</keyword>
<dbReference type="RefSeq" id="WP_200674669.1">
    <property type="nucleotide sequence ID" value="NZ_JAACYA010000002.1"/>
</dbReference>
<organism evidence="1 2">
    <name type="scientific">Persephonella atlantica</name>
    <dbReference type="NCBI Taxonomy" id="2699429"/>
    <lineage>
        <taxon>Bacteria</taxon>
        <taxon>Pseudomonadati</taxon>
        <taxon>Aquificota</taxon>
        <taxon>Aquificia</taxon>
        <taxon>Aquificales</taxon>
        <taxon>Hydrogenothermaceae</taxon>
        <taxon>Persephonella</taxon>
    </lineage>
</organism>
<dbReference type="Gene3D" id="1.20.120.330">
    <property type="entry name" value="Nucleotidyltransferases domain 2"/>
    <property type="match status" value="1"/>
</dbReference>
<proteinExistence type="predicted"/>
<dbReference type="SUPFAM" id="SSF81593">
    <property type="entry name" value="Nucleotidyltransferase substrate binding subunit/domain"/>
    <property type="match status" value="1"/>
</dbReference>
<name>A0ABS1GKE3_9AQUI</name>
<comment type="caution">
    <text evidence="1">The sequence shown here is derived from an EMBL/GenBank/DDBJ whole genome shotgun (WGS) entry which is preliminary data.</text>
</comment>
<accession>A0ABS1GKE3</accession>
<dbReference type="Pfam" id="PF08780">
    <property type="entry name" value="NTase_sub_bind"/>
    <property type="match status" value="1"/>
</dbReference>
<sequence>MEPHILRYKSYYKEVNKHLERLEKAFKKLRNFGYLPLDKESVKTILENDDLVPILDQIIYRYSKLQETLGKLIRAYLYLKGENVENMPIIDVINMASKYGIALDKEKWFELRELRNILIHEYEDELFKIANTLNKIFKKMDLIKEVIKQLRIDTYLL</sequence>
<evidence type="ECO:0000313" key="2">
    <source>
        <dbReference type="Proteomes" id="UP000772812"/>
    </source>
</evidence>
<dbReference type="Proteomes" id="UP000772812">
    <property type="component" value="Unassembled WGS sequence"/>
</dbReference>
<dbReference type="EMBL" id="JAACYA010000002">
    <property type="protein sequence ID" value="MBK3333207.1"/>
    <property type="molecule type" value="Genomic_DNA"/>
</dbReference>
<gene>
    <name evidence="1" type="ORF">GWK41_09000</name>
</gene>
<protein>
    <recommendedName>
        <fullName evidence="3">DUF86 domain-containing protein</fullName>
    </recommendedName>
</protein>
<dbReference type="InterPro" id="IPR010235">
    <property type="entry name" value="HepT"/>
</dbReference>